<sequence length="113" mass="13123">MRYQITKAECRKRIQGVCEGCGGHLEPIKTVNNANEPTYWVGCLDCSCFRGGIEKKYFVVARKLVESGEFAPYDSMSKHDYEDSEEKLKYYYDSQTASASWLVRRIDILLRYD</sequence>
<gene>
    <name evidence="1" type="ORF">LCGC14_2860680</name>
</gene>
<accession>A0A0F9AWV0</accession>
<evidence type="ECO:0000313" key="1">
    <source>
        <dbReference type="EMBL" id="KKK76731.1"/>
    </source>
</evidence>
<dbReference type="EMBL" id="LAZR01055277">
    <property type="protein sequence ID" value="KKK76731.1"/>
    <property type="molecule type" value="Genomic_DNA"/>
</dbReference>
<name>A0A0F9AWV0_9ZZZZ</name>
<reference evidence="1" key="1">
    <citation type="journal article" date="2015" name="Nature">
        <title>Complex archaea that bridge the gap between prokaryotes and eukaryotes.</title>
        <authorList>
            <person name="Spang A."/>
            <person name="Saw J.H."/>
            <person name="Jorgensen S.L."/>
            <person name="Zaremba-Niedzwiedzka K."/>
            <person name="Martijn J."/>
            <person name="Lind A.E."/>
            <person name="van Eijk R."/>
            <person name="Schleper C."/>
            <person name="Guy L."/>
            <person name="Ettema T.J."/>
        </authorList>
    </citation>
    <scope>NUCLEOTIDE SEQUENCE</scope>
</reference>
<organism evidence="1">
    <name type="scientific">marine sediment metagenome</name>
    <dbReference type="NCBI Taxonomy" id="412755"/>
    <lineage>
        <taxon>unclassified sequences</taxon>
        <taxon>metagenomes</taxon>
        <taxon>ecological metagenomes</taxon>
    </lineage>
</organism>
<comment type="caution">
    <text evidence="1">The sequence shown here is derived from an EMBL/GenBank/DDBJ whole genome shotgun (WGS) entry which is preliminary data.</text>
</comment>
<dbReference type="AlphaFoldDB" id="A0A0F9AWV0"/>
<protein>
    <submittedName>
        <fullName evidence="1">Uncharacterized protein</fullName>
    </submittedName>
</protein>
<proteinExistence type="predicted"/>